<feature type="domain" description="NAD/GMP synthase" evidence="2">
    <location>
        <begin position="56"/>
        <end position="113"/>
    </location>
</feature>
<accession>Q2N6D3</accession>
<evidence type="ECO:0000256" key="1">
    <source>
        <dbReference type="ARBA" id="ARBA00022598"/>
    </source>
</evidence>
<dbReference type="NCBIfam" id="TIGR03573">
    <property type="entry name" value="WbuX"/>
    <property type="match status" value="1"/>
</dbReference>
<dbReference type="GO" id="GO:0006163">
    <property type="term" value="P:purine nucleotide metabolic process"/>
    <property type="evidence" value="ECO:0007669"/>
    <property type="project" value="UniProtKB-ARBA"/>
</dbReference>
<dbReference type="GO" id="GO:0016874">
    <property type="term" value="F:ligase activity"/>
    <property type="evidence" value="ECO:0007669"/>
    <property type="project" value="UniProtKB-KW"/>
</dbReference>
<dbReference type="InterPro" id="IPR014729">
    <property type="entry name" value="Rossmann-like_a/b/a_fold"/>
</dbReference>
<dbReference type="KEGG" id="eli:ELI_13330"/>
<dbReference type="AlphaFoldDB" id="Q2N6D3"/>
<evidence type="ECO:0000259" key="2">
    <source>
        <dbReference type="Pfam" id="PF02540"/>
    </source>
</evidence>
<proteinExistence type="predicted"/>
<dbReference type="InterPro" id="IPR020022">
    <property type="entry name" value="N-acetyl_sugar_amidoTrfase"/>
</dbReference>
<dbReference type="Gene3D" id="3.40.50.620">
    <property type="entry name" value="HUPs"/>
    <property type="match status" value="1"/>
</dbReference>
<keyword evidence="4" id="KW-1185">Reference proteome</keyword>
<dbReference type="EMBL" id="CP000157">
    <property type="protein sequence ID" value="ABC64758.1"/>
    <property type="molecule type" value="Genomic_DNA"/>
</dbReference>
<dbReference type="Pfam" id="PF02540">
    <property type="entry name" value="NAD_synthase"/>
    <property type="match status" value="1"/>
</dbReference>
<protein>
    <submittedName>
        <fullName evidence="3">Putative LPS biosynthesis protein WbpG</fullName>
    </submittedName>
</protein>
<organism evidence="3 4">
    <name type="scientific">Erythrobacter litoralis (strain HTCC2594)</name>
    <dbReference type="NCBI Taxonomy" id="314225"/>
    <lineage>
        <taxon>Bacteria</taxon>
        <taxon>Pseudomonadati</taxon>
        <taxon>Pseudomonadota</taxon>
        <taxon>Alphaproteobacteria</taxon>
        <taxon>Sphingomonadales</taxon>
        <taxon>Erythrobacteraceae</taxon>
        <taxon>Erythrobacter/Porphyrobacter group</taxon>
        <taxon>Erythrobacter</taxon>
    </lineage>
</organism>
<sequence>MDTTDPAITFDADGVSNHFWHAQELIGRLVKPGASGEVELQQLAEQIREEGKDKPYDCVMGVSGGVDSSYVGVMARDLGLRPLAVHLDNGWNTDTAVSNIHSLLEKLDIDLYTHVVNWDQFRDLQRSVFLSSLPNIEAVTDHAIKALLYQTADRFGLRYVLSGSNANTEAILPEAWGYNADDSRILLAAKKRFGDPSIGIDTYPHMTFFDYFTYIYVKKIRFIPLLNYGDFNKARALDIMKQRIGYVPYARKHGESRFTRFFQEYYLPEKYGFDKRKAHLSSLIASGQMNREEALAELEKPLYDPISKMIDVEYCTRKLGFSESDWAEIMATPIAYPEDFPNNQRLIGSAVKVKGVLRKAAALTTRGKS</sequence>
<dbReference type="InterPro" id="IPR022310">
    <property type="entry name" value="NAD/GMP_synthase"/>
</dbReference>
<dbReference type="Proteomes" id="UP000008808">
    <property type="component" value="Chromosome"/>
</dbReference>
<dbReference type="eggNOG" id="COG0037">
    <property type="taxonomic scope" value="Bacteria"/>
</dbReference>
<name>Q2N6D3_ERYLH</name>
<dbReference type="SUPFAM" id="SSF52402">
    <property type="entry name" value="Adenine nucleotide alpha hydrolases-like"/>
    <property type="match status" value="1"/>
</dbReference>
<evidence type="ECO:0000313" key="3">
    <source>
        <dbReference type="EMBL" id="ABC64758.1"/>
    </source>
</evidence>
<keyword evidence="1" id="KW-0436">Ligase</keyword>
<dbReference type="STRING" id="314225.ELI_13330"/>
<gene>
    <name evidence="3" type="ordered locus">ELI_13330</name>
</gene>
<dbReference type="HOGENOM" id="CLU_056004_0_0_5"/>
<evidence type="ECO:0000313" key="4">
    <source>
        <dbReference type="Proteomes" id="UP000008808"/>
    </source>
</evidence>
<reference evidence="4" key="1">
    <citation type="journal article" date="2009" name="J. Bacteriol.">
        <title>Complete genome sequence of Erythrobacter litoralis HTCC2594.</title>
        <authorList>
            <person name="Oh H.M."/>
            <person name="Giovannoni S.J."/>
            <person name="Ferriera S."/>
            <person name="Johnson J."/>
            <person name="Cho J.C."/>
        </authorList>
    </citation>
    <scope>NUCLEOTIDE SEQUENCE [LARGE SCALE GENOMIC DNA]</scope>
    <source>
        <strain evidence="4">HTCC2594</strain>
    </source>
</reference>